<evidence type="ECO:0000313" key="2">
    <source>
        <dbReference type="Proteomes" id="UP000182278"/>
    </source>
</evidence>
<dbReference type="Proteomes" id="UP000182278">
    <property type="component" value="Unassembled WGS sequence"/>
</dbReference>
<gene>
    <name evidence="1" type="ORF">AUJ66_07975</name>
</gene>
<sequence length="273" mass="32006">MGNDMSTFITYKNFKGWIKNKWDSSGHAQALAPFFTIHETASKNQEDSSLWAWAYDRAIDKCSVIVWHLTGEWSARRNITITNRKKFEQIVADEVTHLTDVFNKYNVKSPRDLGSMSQKQYKKVFLTIEESVKNISKVRHTMRIEPVLGSKVLHHFFPSIIPVYDTAMVSKEVIPLIRKKSQNQEKLKSEGWLFKEYSEKPKMKKMMEYRLYLAFAAQQIYDTKRKILNKLSQRIANWYMFHGLVPGSLISKKRSFFWRLDAKLAEYCLIGAT</sequence>
<name>A0A1J4S9C1_9BACT</name>
<dbReference type="AlphaFoldDB" id="A0A1J4S9C1"/>
<dbReference type="EMBL" id="MNUO01000122">
    <property type="protein sequence ID" value="OIN95911.1"/>
    <property type="molecule type" value="Genomic_DNA"/>
</dbReference>
<protein>
    <submittedName>
        <fullName evidence="1">Uncharacterized protein</fullName>
    </submittedName>
</protein>
<comment type="caution">
    <text evidence="1">The sequence shown here is derived from an EMBL/GenBank/DDBJ whole genome shotgun (WGS) entry which is preliminary data.</text>
</comment>
<accession>A0A1J4S9C1</accession>
<organism evidence="1 2">
    <name type="scientific">Candidatus Desantisbacteria bacterium CG1_02_38_46</name>
    <dbReference type="NCBI Taxonomy" id="1817893"/>
    <lineage>
        <taxon>Bacteria</taxon>
        <taxon>Candidatus Desantisiibacteriota</taxon>
    </lineage>
</organism>
<evidence type="ECO:0000313" key="1">
    <source>
        <dbReference type="EMBL" id="OIN95911.1"/>
    </source>
</evidence>
<proteinExistence type="predicted"/>
<reference evidence="1 2" key="1">
    <citation type="journal article" date="2016" name="Environ. Microbiol.">
        <title>Genomic resolution of a cold subsurface aquifer community provides metabolic insights for novel microbes adapted to high CO concentrations.</title>
        <authorList>
            <person name="Probst A.J."/>
            <person name="Castelle C.J."/>
            <person name="Singh A."/>
            <person name="Brown C.T."/>
            <person name="Anantharaman K."/>
            <person name="Sharon I."/>
            <person name="Hug L.A."/>
            <person name="Burstein D."/>
            <person name="Emerson J.B."/>
            <person name="Thomas B.C."/>
            <person name="Banfield J.F."/>
        </authorList>
    </citation>
    <scope>NUCLEOTIDE SEQUENCE [LARGE SCALE GENOMIC DNA]</scope>
    <source>
        <strain evidence="1">CG1_02_38_46</strain>
    </source>
</reference>
<dbReference type="STRING" id="1817893.AUJ66_07975"/>